<dbReference type="eggNOG" id="arCOG00037">
    <property type="taxonomic scope" value="Archaea"/>
</dbReference>
<dbReference type="InterPro" id="IPR014729">
    <property type="entry name" value="Rossmann-like_a/b/a_fold"/>
</dbReference>
<organism evidence="1 2">
    <name type="scientific">Methanocella arvoryzae (strain DSM 22066 / NBRC 105507 / MRE50)</name>
    <dbReference type="NCBI Taxonomy" id="351160"/>
    <lineage>
        <taxon>Archaea</taxon>
        <taxon>Methanobacteriati</taxon>
        <taxon>Methanobacteriota</taxon>
        <taxon>Stenosarchaea group</taxon>
        <taxon>Methanomicrobia</taxon>
        <taxon>Methanocellales</taxon>
        <taxon>Methanocellaceae</taxon>
        <taxon>Methanocella</taxon>
    </lineage>
</organism>
<accession>Q0W5H0</accession>
<dbReference type="Proteomes" id="UP000000663">
    <property type="component" value="Chromosome"/>
</dbReference>
<dbReference type="KEGG" id="rci:RCIX1045"/>
<dbReference type="RefSeq" id="WP_012036150.1">
    <property type="nucleotide sequence ID" value="NC_009464.1"/>
</dbReference>
<sequence length="200" mass="22576">MKVQVLYSGGKDSSLAAILLEPFFDVELVTCTFGLENTWEHAEEAARAIGFPFKLVRLDPAILDEGIDVMLKFGYPRHGISLVHRRALETVAVLGEAKYVADGTRRDDRAPKLSMGEIRSLEDRHGIRYIRPLAGYGRRAIEDLIAEHLEIIEGDTSAVPKADYETEIRSSMKTRLGVETYDRVFPPEHTQSRVLRRYSS</sequence>
<dbReference type="GeneID" id="5142764"/>
<dbReference type="OrthoDB" id="108920at2157"/>
<dbReference type="PATRIC" id="fig|351160.9.peg.1867"/>
<dbReference type="AlphaFoldDB" id="Q0W5H0"/>
<name>Q0W5H0_METAR</name>
<dbReference type="Pfam" id="PF24167">
    <property type="entry name" value="DUF7411"/>
    <property type="match status" value="1"/>
</dbReference>
<evidence type="ECO:0008006" key="3">
    <source>
        <dbReference type="Google" id="ProtNLM"/>
    </source>
</evidence>
<dbReference type="Gene3D" id="3.40.50.620">
    <property type="entry name" value="HUPs"/>
    <property type="match status" value="1"/>
</dbReference>
<evidence type="ECO:0000313" key="1">
    <source>
        <dbReference type="EMBL" id="CAJ36373.1"/>
    </source>
</evidence>
<reference evidence="1 2" key="1">
    <citation type="journal article" date="2006" name="Science">
        <title>Genome of rice cluster I archaea -- the key methane producers in the rice rhizosphere.</title>
        <authorList>
            <person name="Erkel C."/>
            <person name="Kube M."/>
            <person name="Reinhardt R."/>
            <person name="Liesack W."/>
        </authorList>
    </citation>
    <scope>NUCLEOTIDE SEQUENCE [LARGE SCALE GENOMIC DNA]</scope>
    <source>
        <strain evidence="2">DSM 22066 / NBRC 105507 / MRE50</strain>
    </source>
</reference>
<protein>
    <recommendedName>
        <fullName evidence="3">Asparagine synthetase domain-containing protein</fullName>
    </recommendedName>
</protein>
<evidence type="ECO:0000313" key="2">
    <source>
        <dbReference type="Proteomes" id="UP000000663"/>
    </source>
</evidence>
<dbReference type="EMBL" id="AM114193">
    <property type="protein sequence ID" value="CAJ36373.1"/>
    <property type="molecule type" value="Genomic_DNA"/>
</dbReference>
<keyword evidence="2" id="KW-1185">Reference proteome</keyword>
<proteinExistence type="predicted"/>
<gene>
    <name evidence="1" type="ORF">RCIX1045</name>
</gene>
<dbReference type="InterPro" id="IPR055834">
    <property type="entry name" value="DUF7411"/>
</dbReference>
<dbReference type="NCBIfam" id="NF011155">
    <property type="entry name" value="PRK14561.1"/>
    <property type="match status" value="1"/>
</dbReference>
<dbReference type="STRING" id="351160.RCIX1045"/>
<dbReference type="SUPFAM" id="SSF52402">
    <property type="entry name" value="Adenine nucleotide alpha hydrolases-like"/>
    <property type="match status" value="1"/>
</dbReference>